<dbReference type="Proteomes" id="UP000315167">
    <property type="component" value="Unassembled WGS sequence"/>
</dbReference>
<protein>
    <submittedName>
        <fullName evidence="6">L-threonine aldolase</fullName>
    </submittedName>
</protein>
<evidence type="ECO:0000256" key="4">
    <source>
        <dbReference type="ARBA" id="ARBA00022898"/>
    </source>
</evidence>
<keyword evidence="4" id="KW-0663">Pyridoxal phosphate</keyword>
<proteinExistence type="inferred from homology"/>
<dbReference type="SUPFAM" id="SSF53383">
    <property type="entry name" value="PLP-dependent transferases"/>
    <property type="match status" value="1"/>
</dbReference>
<dbReference type="GO" id="GO:0005829">
    <property type="term" value="C:cytosol"/>
    <property type="evidence" value="ECO:0007669"/>
    <property type="project" value="TreeGrafter"/>
</dbReference>
<dbReference type="InterPro" id="IPR015424">
    <property type="entry name" value="PyrdxlP-dep_Trfase"/>
</dbReference>
<dbReference type="GO" id="GO:0008732">
    <property type="term" value="F:L-allo-threonine aldolase activity"/>
    <property type="evidence" value="ECO:0007669"/>
    <property type="project" value="TreeGrafter"/>
</dbReference>
<sequence>MWFRRRVGTSSRTIAARVTTDTGSALLRGATSIDPYGDTDMSREASCNNPARRRLLAATLPASLMMFDLAQAARAAPGYGASAPRPALGERSVMLMGDAVPQPALDWSRHLQQLVERTPDARDSYLAEGAVRMLETRFAALLGKPDAAFLPTGTLANHLAMRVLCGENRHALVQHDSHLYLDESNAATTLSGLHLVPLAKGRAAPTLQEVIAAIDEAENGPYPLKVGAISLESPVRRADGAMVPYPLARSISQLARSKQIGLHLDGARLLLASGLPGFELKAYSALFDTVYVSLYKYLDAPFGAILAGDETAIAKVRDLRHVFGATIYQGWPAALPALAALDGFQDRFIAARRVSEQLFAGLEAAGGFTLRPVENGSNITFLELGADRAVGLADRLRQADIHLRKPRDGRVQIDINQTLLRRSADELIRAFVGA</sequence>
<dbReference type="AlphaFoldDB" id="A0A562KX33"/>
<accession>A0A562KX33</accession>
<feature type="domain" description="Aromatic amino acid beta-eliminating lyase/threonine aldolase" evidence="5">
    <location>
        <begin position="123"/>
        <end position="382"/>
    </location>
</feature>
<evidence type="ECO:0000259" key="5">
    <source>
        <dbReference type="Pfam" id="PF01212"/>
    </source>
</evidence>
<dbReference type="GO" id="GO:0006567">
    <property type="term" value="P:L-threonine catabolic process"/>
    <property type="evidence" value="ECO:0007669"/>
    <property type="project" value="TreeGrafter"/>
</dbReference>
<name>A0A562KX33_9GAMM</name>
<dbReference type="GO" id="GO:0006545">
    <property type="term" value="P:glycine biosynthetic process"/>
    <property type="evidence" value="ECO:0007669"/>
    <property type="project" value="TreeGrafter"/>
</dbReference>
<reference evidence="6 7" key="1">
    <citation type="journal article" date="2015" name="Stand. Genomic Sci.">
        <title>Genomic Encyclopedia of Bacterial and Archaeal Type Strains, Phase III: the genomes of soil and plant-associated and newly described type strains.</title>
        <authorList>
            <person name="Whitman W.B."/>
            <person name="Woyke T."/>
            <person name="Klenk H.P."/>
            <person name="Zhou Y."/>
            <person name="Lilburn T.G."/>
            <person name="Beck B.J."/>
            <person name="De Vos P."/>
            <person name="Vandamme P."/>
            <person name="Eisen J.A."/>
            <person name="Garrity G."/>
            <person name="Hugenholtz P."/>
            <person name="Kyrpides N.C."/>
        </authorList>
    </citation>
    <scope>NUCLEOTIDE SEQUENCE [LARGE SCALE GENOMIC DNA]</scope>
    <source>
        <strain evidence="6 7">CGMCC 1.10821</strain>
    </source>
</reference>
<comment type="caution">
    <text evidence="6">The sequence shown here is derived from an EMBL/GenBank/DDBJ whole genome shotgun (WGS) entry which is preliminary data.</text>
</comment>
<comment type="subunit">
    <text evidence="3">Homotetramer.</text>
</comment>
<evidence type="ECO:0000256" key="3">
    <source>
        <dbReference type="ARBA" id="ARBA00011881"/>
    </source>
</evidence>
<gene>
    <name evidence="6" type="ORF">IP90_02996</name>
</gene>
<evidence type="ECO:0000256" key="1">
    <source>
        <dbReference type="ARBA" id="ARBA00001933"/>
    </source>
</evidence>
<evidence type="ECO:0000313" key="6">
    <source>
        <dbReference type="EMBL" id="TWH99989.1"/>
    </source>
</evidence>
<comment type="cofactor">
    <cofactor evidence="1">
        <name>pyridoxal 5'-phosphate</name>
        <dbReference type="ChEBI" id="CHEBI:597326"/>
    </cofactor>
</comment>
<dbReference type="Gene3D" id="3.40.640.10">
    <property type="entry name" value="Type I PLP-dependent aspartate aminotransferase-like (Major domain)"/>
    <property type="match status" value="1"/>
</dbReference>
<dbReference type="InterPro" id="IPR015421">
    <property type="entry name" value="PyrdxlP-dep_Trfase_major"/>
</dbReference>
<comment type="similarity">
    <text evidence="2">Belongs to the threonine aldolase family.</text>
</comment>
<dbReference type="InterPro" id="IPR001597">
    <property type="entry name" value="ArAA_b-elim_lyase/Thr_aldolase"/>
</dbReference>
<dbReference type="PANTHER" id="PTHR48097">
    <property type="entry name" value="L-THREONINE ALDOLASE-RELATED"/>
    <property type="match status" value="1"/>
</dbReference>
<dbReference type="EMBL" id="VLKN01000008">
    <property type="protein sequence ID" value="TWH99989.1"/>
    <property type="molecule type" value="Genomic_DNA"/>
</dbReference>
<evidence type="ECO:0000313" key="7">
    <source>
        <dbReference type="Proteomes" id="UP000315167"/>
    </source>
</evidence>
<evidence type="ECO:0000256" key="2">
    <source>
        <dbReference type="ARBA" id="ARBA00006966"/>
    </source>
</evidence>
<keyword evidence="7" id="KW-1185">Reference proteome</keyword>
<dbReference type="PANTHER" id="PTHR48097:SF9">
    <property type="entry name" value="L-THREONINE ALDOLASE"/>
    <property type="match status" value="1"/>
</dbReference>
<organism evidence="6 7">
    <name type="scientific">Luteimonas cucumeris</name>
    <dbReference type="NCBI Taxonomy" id="985012"/>
    <lineage>
        <taxon>Bacteria</taxon>
        <taxon>Pseudomonadati</taxon>
        <taxon>Pseudomonadota</taxon>
        <taxon>Gammaproteobacteria</taxon>
        <taxon>Lysobacterales</taxon>
        <taxon>Lysobacteraceae</taxon>
        <taxon>Luteimonas</taxon>
    </lineage>
</organism>
<dbReference type="Pfam" id="PF01212">
    <property type="entry name" value="Beta_elim_lyase"/>
    <property type="match status" value="1"/>
</dbReference>